<keyword evidence="2" id="KW-0456">Lyase</keyword>
<dbReference type="PROSITE" id="PS51257">
    <property type="entry name" value="PROKAR_LIPOPROTEIN"/>
    <property type="match status" value="1"/>
</dbReference>
<evidence type="ECO:0000313" key="2">
    <source>
        <dbReference type="EMBL" id="SAK50287.1"/>
    </source>
</evidence>
<dbReference type="SUPFAM" id="SSF75011">
    <property type="entry name" value="3-carboxy-cis,cis-mucoante lactonizing enzyme"/>
    <property type="match status" value="1"/>
</dbReference>
<keyword evidence="3" id="KW-1185">Reference proteome</keyword>
<reference evidence="3" key="1">
    <citation type="submission" date="2016-01" db="EMBL/GenBank/DDBJ databases">
        <authorList>
            <person name="Peeters Charlotte."/>
        </authorList>
    </citation>
    <scope>NUCLEOTIDE SEQUENCE [LARGE SCALE GENOMIC DNA]</scope>
</reference>
<protein>
    <submittedName>
        <fullName evidence="2">Virginiamycin B lyase</fullName>
    </submittedName>
</protein>
<name>A0A157ZZH5_9BURK</name>
<evidence type="ECO:0000256" key="1">
    <source>
        <dbReference type="SAM" id="SignalP"/>
    </source>
</evidence>
<sequence>MIRRLIATLATTLFIAACGSVAPGTTAQTAQKVPLAGTPNGVAVRDSDGAVFVTDDRTNGIVMTTHIGEEDAPAFSSYARIPAVEGERNGLSQIAFAPNGHLLVEQFGFGTAGAVYDVAPSGQVALASDTNSARRRLGLLVLDGGTFLSSWFVKEGSAPAEGGVSLITRGTAPRQVIERDIVTRLGKPVGLAIAGDALYISDQSANRIYKVDLQAARAANAPVPASDVFATVDAPDLMASTPDGTLFTKCGSHAVCSISKRGRTTVIADGFEAPRGVAVDVARKRLIAVDRSRAPDKPSALRVVPIR</sequence>
<gene>
    <name evidence="2" type="primary">vgb</name>
    <name evidence="2" type="ORF">AWB76_01443</name>
</gene>
<dbReference type="RefSeq" id="WP_061159449.1">
    <property type="nucleotide sequence ID" value="NZ_FCOI02000003.1"/>
</dbReference>
<organism evidence="2 3">
    <name type="scientific">Caballeronia temeraria</name>
    <dbReference type="NCBI Taxonomy" id="1777137"/>
    <lineage>
        <taxon>Bacteria</taxon>
        <taxon>Pseudomonadati</taxon>
        <taxon>Pseudomonadota</taxon>
        <taxon>Betaproteobacteria</taxon>
        <taxon>Burkholderiales</taxon>
        <taxon>Burkholderiaceae</taxon>
        <taxon>Caballeronia</taxon>
    </lineage>
</organism>
<dbReference type="Proteomes" id="UP000054624">
    <property type="component" value="Unassembled WGS sequence"/>
</dbReference>
<dbReference type="STRING" id="1777137.AWB76_01443"/>
<dbReference type="Gene3D" id="2.120.10.30">
    <property type="entry name" value="TolB, C-terminal domain"/>
    <property type="match status" value="1"/>
</dbReference>
<feature type="signal peptide" evidence="1">
    <location>
        <begin position="1"/>
        <end position="22"/>
    </location>
</feature>
<accession>A0A157ZZH5</accession>
<dbReference type="AlphaFoldDB" id="A0A157ZZH5"/>
<dbReference type="OrthoDB" id="8897756at2"/>
<proteinExistence type="predicted"/>
<keyword evidence="1" id="KW-0732">Signal</keyword>
<evidence type="ECO:0000313" key="3">
    <source>
        <dbReference type="Proteomes" id="UP000054624"/>
    </source>
</evidence>
<dbReference type="EMBL" id="FCOI02000003">
    <property type="protein sequence ID" value="SAK50287.1"/>
    <property type="molecule type" value="Genomic_DNA"/>
</dbReference>
<dbReference type="GO" id="GO:0016829">
    <property type="term" value="F:lyase activity"/>
    <property type="evidence" value="ECO:0007669"/>
    <property type="project" value="UniProtKB-KW"/>
</dbReference>
<dbReference type="InterPro" id="IPR011042">
    <property type="entry name" value="6-blade_b-propeller_TolB-like"/>
</dbReference>
<feature type="chain" id="PRO_5007619916" evidence="1">
    <location>
        <begin position="23"/>
        <end position="307"/>
    </location>
</feature>